<evidence type="ECO:0000313" key="1">
    <source>
        <dbReference type="EMBL" id="KRX25327.1"/>
    </source>
</evidence>
<accession>A0A0V0SET4</accession>
<reference evidence="1 2" key="1">
    <citation type="submission" date="2015-01" db="EMBL/GenBank/DDBJ databases">
        <title>Evolution of Trichinella species and genotypes.</title>
        <authorList>
            <person name="Korhonen P.K."/>
            <person name="Edoardo P."/>
            <person name="Giuseppe L.R."/>
            <person name="Gasser R.B."/>
        </authorList>
    </citation>
    <scope>NUCLEOTIDE SEQUENCE [LARGE SCALE GENOMIC DNA]</scope>
    <source>
        <strain evidence="1">ISS37</strain>
    </source>
</reference>
<protein>
    <submittedName>
        <fullName evidence="1">Uncharacterized protein</fullName>
    </submittedName>
</protein>
<evidence type="ECO:0000313" key="2">
    <source>
        <dbReference type="Proteomes" id="UP000054630"/>
    </source>
</evidence>
<comment type="caution">
    <text evidence="1">The sequence shown here is derived from an EMBL/GenBank/DDBJ whole genome shotgun (WGS) entry which is preliminary data.</text>
</comment>
<dbReference type="AlphaFoldDB" id="A0A0V0SET4"/>
<gene>
    <name evidence="1" type="ORF">T07_4936</name>
</gene>
<proteinExistence type="predicted"/>
<dbReference type="EMBL" id="JYDL01000012">
    <property type="protein sequence ID" value="KRX25327.1"/>
    <property type="molecule type" value="Genomic_DNA"/>
</dbReference>
<sequence length="119" mass="13601">MKFNLTVAQNMKSQHIEAFWVARSFLLVNEAFTDFSDLDIMSVIFRTVKVVCNSVENQLLLGTTFLLGIVHTTYRCASTFDILQYRQCTNKLRLCFQVKTDYAACTVINEIGWSTLAKS</sequence>
<keyword evidence="2" id="KW-1185">Reference proteome</keyword>
<dbReference type="Proteomes" id="UP000054630">
    <property type="component" value="Unassembled WGS sequence"/>
</dbReference>
<organism evidence="1 2">
    <name type="scientific">Trichinella nelsoni</name>
    <dbReference type="NCBI Taxonomy" id="6336"/>
    <lineage>
        <taxon>Eukaryota</taxon>
        <taxon>Metazoa</taxon>
        <taxon>Ecdysozoa</taxon>
        <taxon>Nematoda</taxon>
        <taxon>Enoplea</taxon>
        <taxon>Dorylaimia</taxon>
        <taxon>Trichinellida</taxon>
        <taxon>Trichinellidae</taxon>
        <taxon>Trichinella</taxon>
    </lineage>
</organism>
<name>A0A0V0SET4_9BILA</name>